<feature type="compositionally biased region" description="Basic residues" evidence="1">
    <location>
        <begin position="64"/>
        <end position="74"/>
    </location>
</feature>
<reference evidence="2 3" key="1">
    <citation type="submission" date="2016-07" db="EMBL/GenBank/DDBJ databases">
        <authorList>
            <person name="Taylor B.D."/>
            <person name="La K.T."/>
            <person name="Leatherman A.T."/>
            <person name="Nguyen L.K."/>
            <person name="Van De Walle M.R."/>
            <person name="Nayek S."/>
            <person name="Hughes L.E."/>
            <person name="Garlena R.A."/>
            <person name="Russell D.A."/>
            <person name="Pope W.H."/>
            <person name="Jacobs-Sera D."/>
            <person name="Hendrix R.W."/>
            <person name="Hatfull G.F."/>
        </authorList>
    </citation>
    <scope>NUCLEOTIDE SEQUENCE [LARGE SCALE GENOMIC DNA]</scope>
</reference>
<dbReference type="EMBL" id="KX507345">
    <property type="protein sequence ID" value="AOQ27078.1"/>
    <property type="molecule type" value="Genomic_DNA"/>
</dbReference>
<accession>A0A1C9LXP0</accession>
<name>A0A1C9LXP0_9CAUD</name>
<protein>
    <submittedName>
        <fullName evidence="2">DNA binding protein</fullName>
    </submittedName>
</protein>
<gene>
    <name evidence="2" type="ORF">SEA_BRATAYLOR_30</name>
</gene>
<feature type="region of interest" description="Disordered" evidence="1">
    <location>
        <begin position="56"/>
        <end position="75"/>
    </location>
</feature>
<organism evidence="2 3">
    <name type="scientific">Streptomyces phage Brataylor</name>
    <dbReference type="NCBI Taxonomy" id="1873994"/>
    <lineage>
        <taxon>Viruses</taxon>
        <taxon>Duplodnaviria</taxon>
        <taxon>Heunggongvirae</taxon>
        <taxon>Uroviricota</taxon>
        <taxon>Caudoviricetes</taxon>
        <taxon>Arquatrovirinae</taxon>
        <taxon>Likavirus</taxon>
        <taxon>Likavirus danzina</taxon>
    </lineage>
</organism>
<evidence type="ECO:0000256" key="1">
    <source>
        <dbReference type="SAM" id="MobiDB-lite"/>
    </source>
</evidence>
<dbReference type="Proteomes" id="UP000224586">
    <property type="component" value="Segment"/>
</dbReference>
<evidence type="ECO:0000313" key="3">
    <source>
        <dbReference type="Proteomes" id="UP000224586"/>
    </source>
</evidence>
<evidence type="ECO:0000313" key="2">
    <source>
        <dbReference type="EMBL" id="AOQ27078.1"/>
    </source>
</evidence>
<proteinExistence type="predicted"/>
<sequence>MKIEITVCDLDQAVGVPTKHYTLGMEGRTVELDLCDEHARPIVGLMGVKHVEAAPRQRTAVTTAKKRTAPRARPKVVSLEDIEAMKQ</sequence>